<dbReference type="PROSITE" id="PS51078">
    <property type="entry name" value="ICLR_ED"/>
    <property type="match status" value="1"/>
</dbReference>
<dbReference type="PROSITE" id="PS51077">
    <property type="entry name" value="HTH_ICLR"/>
    <property type="match status" value="1"/>
</dbReference>
<dbReference type="GO" id="GO:0003700">
    <property type="term" value="F:DNA-binding transcription factor activity"/>
    <property type="evidence" value="ECO:0007669"/>
    <property type="project" value="TreeGrafter"/>
</dbReference>
<dbReference type="RefSeq" id="WP_163494352.1">
    <property type="nucleotide sequence ID" value="NZ_CP048711.1"/>
</dbReference>
<dbReference type="InterPro" id="IPR029016">
    <property type="entry name" value="GAF-like_dom_sf"/>
</dbReference>
<gene>
    <name evidence="8" type="ORF">G3T16_06540</name>
</gene>
<name>A0A6C0TZ69_9GAMM</name>
<dbReference type="GO" id="GO:0003677">
    <property type="term" value="F:DNA binding"/>
    <property type="evidence" value="ECO:0007669"/>
    <property type="project" value="UniProtKB-KW"/>
</dbReference>
<dbReference type="AlphaFoldDB" id="A0A6C0TZ69"/>
<evidence type="ECO:0000256" key="5">
    <source>
        <dbReference type="ARBA" id="ARBA00042627"/>
    </source>
</evidence>
<sequence length="255" mass="27875">MDKQTTLQTVERAISFLEFVGTATEPPSISDVSTALDLNITTCYHLLRTLVKRNYIKRDAAGRLELGDGIGVLFSGYQRTLDTEETLENVVKRIARLTQETSFLSLREGNKVVLRTLLEGSHRLRVAGLHVGLQGHEHRRAAGKAVLAHLDNAGKTAMLESSLASIPERESKKIRKSLDKELAQTAARGWSVDEETKEGIIAIAAPIFDASGSVLGAVGIVTPRFRMDDLWDNYLNIVMTGAAEATQLLQHAADA</sequence>
<dbReference type="Pfam" id="PF01614">
    <property type="entry name" value="IclR_C"/>
    <property type="match status" value="1"/>
</dbReference>
<organism evidence="8 9">
    <name type="scientific">Kineobactrum salinum</name>
    <dbReference type="NCBI Taxonomy" id="2708301"/>
    <lineage>
        <taxon>Bacteria</taxon>
        <taxon>Pseudomonadati</taxon>
        <taxon>Pseudomonadota</taxon>
        <taxon>Gammaproteobacteria</taxon>
        <taxon>Cellvibrionales</taxon>
        <taxon>Halieaceae</taxon>
        <taxon>Kineobactrum</taxon>
    </lineage>
</organism>
<feature type="domain" description="HTH iclR-type" evidence="6">
    <location>
        <begin position="7"/>
        <end position="68"/>
    </location>
</feature>
<reference evidence="8 9" key="1">
    <citation type="submission" date="2020-02" db="EMBL/GenBank/DDBJ databases">
        <title>Genome sequencing for Kineobactrum sp. M2.</title>
        <authorList>
            <person name="Park S.-J."/>
        </authorList>
    </citation>
    <scope>NUCLEOTIDE SEQUENCE [LARGE SCALE GENOMIC DNA]</scope>
    <source>
        <strain evidence="8 9">M2</strain>
    </source>
</reference>
<keyword evidence="2" id="KW-0238">DNA-binding</keyword>
<feature type="domain" description="IclR-ED" evidence="7">
    <location>
        <begin position="69"/>
        <end position="251"/>
    </location>
</feature>
<evidence type="ECO:0000256" key="3">
    <source>
        <dbReference type="ARBA" id="ARBA00023163"/>
    </source>
</evidence>
<dbReference type="SUPFAM" id="SSF46785">
    <property type="entry name" value="Winged helix' DNA-binding domain"/>
    <property type="match status" value="1"/>
</dbReference>
<evidence type="ECO:0000256" key="2">
    <source>
        <dbReference type="ARBA" id="ARBA00023125"/>
    </source>
</evidence>
<dbReference type="Pfam" id="PF09339">
    <property type="entry name" value="HTH_IclR"/>
    <property type="match status" value="1"/>
</dbReference>
<evidence type="ECO:0000256" key="1">
    <source>
        <dbReference type="ARBA" id="ARBA00023015"/>
    </source>
</evidence>
<keyword evidence="9" id="KW-1185">Reference proteome</keyword>
<evidence type="ECO:0000313" key="9">
    <source>
        <dbReference type="Proteomes" id="UP000477680"/>
    </source>
</evidence>
<dbReference type="Proteomes" id="UP000477680">
    <property type="component" value="Chromosome"/>
</dbReference>
<dbReference type="PANTHER" id="PTHR30136">
    <property type="entry name" value="HELIX-TURN-HELIX TRANSCRIPTIONAL REGULATOR, ICLR FAMILY"/>
    <property type="match status" value="1"/>
</dbReference>
<dbReference type="InterPro" id="IPR050707">
    <property type="entry name" value="HTH_MetabolicPath_Reg"/>
</dbReference>
<dbReference type="InterPro" id="IPR036388">
    <property type="entry name" value="WH-like_DNA-bd_sf"/>
</dbReference>
<dbReference type="InterPro" id="IPR014757">
    <property type="entry name" value="Tscrpt_reg_IclR_C"/>
</dbReference>
<dbReference type="InterPro" id="IPR036390">
    <property type="entry name" value="WH_DNA-bd_sf"/>
</dbReference>
<accession>A0A6C0TZ69</accession>
<dbReference type="Gene3D" id="3.30.450.40">
    <property type="match status" value="1"/>
</dbReference>
<dbReference type="Gene3D" id="1.10.10.10">
    <property type="entry name" value="Winged helix-like DNA-binding domain superfamily/Winged helix DNA-binding domain"/>
    <property type="match status" value="1"/>
</dbReference>
<evidence type="ECO:0000313" key="8">
    <source>
        <dbReference type="EMBL" id="QIB65110.1"/>
    </source>
</evidence>
<keyword evidence="3" id="KW-0804">Transcription</keyword>
<evidence type="ECO:0000259" key="6">
    <source>
        <dbReference type="PROSITE" id="PS51077"/>
    </source>
</evidence>
<evidence type="ECO:0000259" key="7">
    <source>
        <dbReference type="PROSITE" id="PS51078"/>
    </source>
</evidence>
<dbReference type="InterPro" id="IPR005471">
    <property type="entry name" value="Tscrpt_reg_IclR_N"/>
</dbReference>
<dbReference type="PANTHER" id="PTHR30136:SF24">
    <property type="entry name" value="HTH-TYPE TRANSCRIPTIONAL REPRESSOR ALLR"/>
    <property type="match status" value="1"/>
</dbReference>
<proteinExistence type="predicted"/>
<dbReference type="SUPFAM" id="SSF55781">
    <property type="entry name" value="GAF domain-like"/>
    <property type="match status" value="1"/>
</dbReference>
<dbReference type="KEGG" id="kim:G3T16_06540"/>
<keyword evidence="1" id="KW-0805">Transcription regulation</keyword>
<dbReference type="EMBL" id="CP048711">
    <property type="protein sequence ID" value="QIB65110.1"/>
    <property type="molecule type" value="Genomic_DNA"/>
</dbReference>
<protein>
    <recommendedName>
        <fullName evidence="4">HTH-type transcriptional repressor AllR</fullName>
    </recommendedName>
    <alternativeName>
        <fullName evidence="5">Negative regulator of allantoin and glyoxylate utilization operons</fullName>
    </alternativeName>
</protein>
<evidence type="ECO:0000256" key="4">
    <source>
        <dbReference type="ARBA" id="ARBA00040379"/>
    </source>
</evidence>
<dbReference type="GO" id="GO:0045892">
    <property type="term" value="P:negative regulation of DNA-templated transcription"/>
    <property type="evidence" value="ECO:0007669"/>
    <property type="project" value="TreeGrafter"/>
</dbReference>